<dbReference type="EMBL" id="JAGFBS010000003">
    <property type="protein sequence ID" value="KAG6380381.1"/>
    <property type="molecule type" value="Genomic_DNA"/>
</dbReference>
<accession>A0A8I2YXQ5</accession>
<sequence>MSSLVFGLYDPQVSIWVREWALERWEESTQVSLKDDLPKLKALCRAESQRLDAMAENDEVDGVLDKS</sequence>
<dbReference type="AlphaFoldDB" id="A0A8I2YXQ5"/>
<reference evidence="1" key="1">
    <citation type="submission" date="2021-03" db="EMBL/GenBank/DDBJ databases">
        <title>Evolutionary innovations through gain and loss of genes in the ectomycorrhizal Boletales.</title>
        <authorList>
            <person name="Wu G."/>
            <person name="Miyauchi S."/>
            <person name="Morin E."/>
            <person name="Yang Z.-L."/>
            <person name="Xu J."/>
            <person name="Martin F.M."/>
        </authorList>
    </citation>
    <scope>NUCLEOTIDE SEQUENCE</scope>
    <source>
        <strain evidence="1">BR01</strain>
    </source>
</reference>
<proteinExistence type="predicted"/>
<dbReference type="Proteomes" id="UP000683000">
    <property type="component" value="Unassembled WGS sequence"/>
</dbReference>
<organism evidence="1 2">
    <name type="scientific">Boletus reticuloceps</name>
    <dbReference type="NCBI Taxonomy" id="495285"/>
    <lineage>
        <taxon>Eukaryota</taxon>
        <taxon>Fungi</taxon>
        <taxon>Dikarya</taxon>
        <taxon>Basidiomycota</taxon>
        <taxon>Agaricomycotina</taxon>
        <taxon>Agaricomycetes</taxon>
        <taxon>Agaricomycetidae</taxon>
        <taxon>Boletales</taxon>
        <taxon>Boletineae</taxon>
        <taxon>Boletaceae</taxon>
        <taxon>Boletoideae</taxon>
        <taxon>Boletus</taxon>
    </lineage>
</organism>
<keyword evidence="2" id="KW-1185">Reference proteome</keyword>
<comment type="caution">
    <text evidence="1">The sequence shown here is derived from an EMBL/GenBank/DDBJ whole genome shotgun (WGS) entry which is preliminary data.</text>
</comment>
<gene>
    <name evidence="1" type="ORF">JVT61DRAFT_8496</name>
</gene>
<name>A0A8I2YXQ5_9AGAM</name>
<dbReference type="OrthoDB" id="3312023at2759"/>
<evidence type="ECO:0000313" key="2">
    <source>
        <dbReference type="Proteomes" id="UP000683000"/>
    </source>
</evidence>
<evidence type="ECO:0000313" key="1">
    <source>
        <dbReference type="EMBL" id="KAG6380381.1"/>
    </source>
</evidence>
<protein>
    <submittedName>
        <fullName evidence="1">Uncharacterized protein</fullName>
    </submittedName>
</protein>